<accession>A0AA38VMQ8</accession>
<comment type="caution">
    <text evidence="2">The sequence shown here is derived from an EMBL/GenBank/DDBJ whole genome shotgun (WGS) entry which is preliminary data.</text>
</comment>
<dbReference type="AlphaFoldDB" id="A0AA38VMQ8"/>
<feature type="region of interest" description="Disordered" evidence="1">
    <location>
        <begin position="99"/>
        <end position="120"/>
    </location>
</feature>
<dbReference type="EMBL" id="JANBVO010000038">
    <property type="protein sequence ID" value="KAJ9136685.1"/>
    <property type="molecule type" value="Genomic_DNA"/>
</dbReference>
<dbReference type="Proteomes" id="UP001174694">
    <property type="component" value="Unassembled WGS sequence"/>
</dbReference>
<feature type="region of interest" description="Disordered" evidence="1">
    <location>
        <begin position="469"/>
        <end position="516"/>
    </location>
</feature>
<proteinExistence type="predicted"/>
<sequence>MAATSSYPTLMSARWDRKAGRYDFNRFDHLSASAACIGYKSIGKVNIDCRFLFKKSRWGVLGLEQNPAGIIYMDINFDQPRNCKLVSATVEVMLNEDDQGLEPYRNSNTDSSGRDHDRPVQITDWYGPKQISGTPHKMNKKRTDHFTPNVNILGNGVGGLGIDREKEFEYTSKWTFNGSLHPDFGSTTYRTLKWVMEENDLVKFPVHSNRIHTAFAFESDGQPFLMEVRISGNLEKISDKMKDKFRKKFKPGPKDTPTTLVCAYQGRTRQLDELAMGLERAMEMENYASVPVELPDAQAATYHPVPAQGQQVNANPAVEASNASGEAILDSAGGAPIQSQIRIEDTQPIGLLGARSVGILDNTAEPSLEALARFGDGSYFAPPVRRSPPPRREDISEDVSEVSEHTVTTLVNSHVEEESQELMPKGTGGDTSRPADVAVDKDTMAMAMEFVVVRMLIQLMIILGLLESKPGRNDRSDSEDDGIKQEEVKAIQGERKTPSKAPRPQGRQRLSKSRYK</sequence>
<feature type="compositionally biased region" description="Basic and acidic residues" evidence="1">
    <location>
        <begin position="469"/>
        <end position="497"/>
    </location>
</feature>
<gene>
    <name evidence="2" type="ORF">NKR23_g9580</name>
</gene>
<name>A0AA38VMQ8_9PEZI</name>
<evidence type="ECO:0000313" key="3">
    <source>
        <dbReference type="Proteomes" id="UP001174694"/>
    </source>
</evidence>
<organism evidence="2 3">
    <name type="scientific">Pleurostoma richardsiae</name>
    <dbReference type="NCBI Taxonomy" id="41990"/>
    <lineage>
        <taxon>Eukaryota</taxon>
        <taxon>Fungi</taxon>
        <taxon>Dikarya</taxon>
        <taxon>Ascomycota</taxon>
        <taxon>Pezizomycotina</taxon>
        <taxon>Sordariomycetes</taxon>
        <taxon>Sordariomycetidae</taxon>
        <taxon>Calosphaeriales</taxon>
        <taxon>Pleurostomataceae</taxon>
        <taxon>Pleurostoma</taxon>
    </lineage>
</organism>
<keyword evidence="3" id="KW-1185">Reference proteome</keyword>
<evidence type="ECO:0000256" key="1">
    <source>
        <dbReference type="SAM" id="MobiDB-lite"/>
    </source>
</evidence>
<reference evidence="2" key="1">
    <citation type="submission" date="2022-07" db="EMBL/GenBank/DDBJ databases">
        <title>Fungi with potential for degradation of polypropylene.</title>
        <authorList>
            <person name="Gostincar C."/>
        </authorList>
    </citation>
    <scope>NUCLEOTIDE SEQUENCE</scope>
    <source>
        <strain evidence="2">EXF-13308</strain>
    </source>
</reference>
<feature type="region of interest" description="Disordered" evidence="1">
    <location>
        <begin position="380"/>
        <end position="436"/>
    </location>
</feature>
<protein>
    <submittedName>
        <fullName evidence="2">Uncharacterized protein</fullName>
    </submittedName>
</protein>
<evidence type="ECO:0000313" key="2">
    <source>
        <dbReference type="EMBL" id="KAJ9136685.1"/>
    </source>
</evidence>